<dbReference type="AlphaFoldDB" id="A0A6A6VQB0"/>
<proteinExistence type="predicted"/>
<reference evidence="3" key="1">
    <citation type="journal article" date="2020" name="Stud. Mycol.">
        <title>101 Dothideomycetes genomes: a test case for predicting lifestyles and emergence of pathogens.</title>
        <authorList>
            <person name="Haridas S."/>
            <person name="Albert R."/>
            <person name="Binder M."/>
            <person name="Bloem J."/>
            <person name="Labutti K."/>
            <person name="Salamov A."/>
            <person name="Andreopoulos B."/>
            <person name="Baker S."/>
            <person name="Barry K."/>
            <person name="Bills G."/>
            <person name="Bluhm B."/>
            <person name="Cannon C."/>
            <person name="Castanera R."/>
            <person name="Culley D."/>
            <person name="Daum C."/>
            <person name="Ezra D."/>
            <person name="Gonzalez J."/>
            <person name="Henrissat B."/>
            <person name="Kuo A."/>
            <person name="Liang C."/>
            <person name="Lipzen A."/>
            <person name="Lutzoni F."/>
            <person name="Magnuson J."/>
            <person name="Mondo S."/>
            <person name="Nolan M."/>
            <person name="Ohm R."/>
            <person name="Pangilinan J."/>
            <person name="Park H.-J."/>
            <person name="Ramirez L."/>
            <person name="Alfaro M."/>
            <person name="Sun H."/>
            <person name="Tritt A."/>
            <person name="Yoshinaga Y."/>
            <person name="Zwiers L.-H."/>
            <person name="Turgeon B."/>
            <person name="Goodwin S."/>
            <person name="Spatafora J."/>
            <person name="Crous P."/>
            <person name="Grigoriev I."/>
        </authorList>
    </citation>
    <scope>NUCLEOTIDE SEQUENCE</scope>
    <source>
        <strain evidence="3">CBS 121739</strain>
    </source>
</reference>
<evidence type="ECO:0000313" key="3">
    <source>
        <dbReference type="EMBL" id="KAF2752802.1"/>
    </source>
</evidence>
<evidence type="ECO:0000256" key="1">
    <source>
        <dbReference type="SAM" id="MobiDB-lite"/>
    </source>
</evidence>
<keyword evidence="4" id="KW-1185">Reference proteome</keyword>
<dbReference type="GeneID" id="54489653"/>
<dbReference type="Pfam" id="PF09994">
    <property type="entry name" value="T6SS_Tle1-like_cat"/>
    <property type="match status" value="1"/>
</dbReference>
<dbReference type="OrthoDB" id="3162439at2759"/>
<dbReference type="InterPro" id="IPR029058">
    <property type="entry name" value="AB_hydrolase_fold"/>
</dbReference>
<evidence type="ECO:0000313" key="4">
    <source>
        <dbReference type="Proteomes" id="UP000799437"/>
    </source>
</evidence>
<protein>
    <recommendedName>
        <fullName evidence="2">T6SS Phospholipase effector Tle1-like catalytic domain-containing protein</fullName>
    </recommendedName>
</protein>
<name>A0A6A6VQB0_9PEZI</name>
<evidence type="ECO:0000259" key="2">
    <source>
        <dbReference type="Pfam" id="PF09994"/>
    </source>
</evidence>
<dbReference type="InterPro" id="IPR018712">
    <property type="entry name" value="Tle1-like_cat"/>
</dbReference>
<organism evidence="3 4">
    <name type="scientific">Pseudovirgaria hyperparasitica</name>
    <dbReference type="NCBI Taxonomy" id="470096"/>
    <lineage>
        <taxon>Eukaryota</taxon>
        <taxon>Fungi</taxon>
        <taxon>Dikarya</taxon>
        <taxon>Ascomycota</taxon>
        <taxon>Pezizomycotina</taxon>
        <taxon>Dothideomycetes</taxon>
        <taxon>Dothideomycetes incertae sedis</taxon>
        <taxon>Acrospermales</taxon>
        <taxon>Acrospermaceae</taxon>
        <taxon>Pseudovirgaria</taxon>
    </lineage>
</organism>
<dbReference type="RefSeq" id="XP_033595253.1">
    <property type="nucleotide sequence ID" value="XM_033748599.1"/>
</dbReference>
<dbReference type="EMBL" id="ML996593">
    <property type="protein sequence ID" value="KAF2752802.1"/>
    <property type="molecule type" value="Genomic_DNA"/>
</dbReference>
<sequence length="545" mass="61636">MSFPSDYVPRTSVQSTYHKSSHEDKYVAEPFPTAVRALKDGAASHEHTRTLVICLDGTGDQFDNDNSNVVHFVSCLRKHDPSKQVTYYQSGIGTYDAGGLRNGMAAAIDMAVGSGLGIHIKDAYKFLMQNYRDGDKICLFGFSRGAYTVRCLAGMLHKVGLLPASNGAQVNFAYSFFKDDTVEGWKMSAQFKKTFCTNVNVHFVGVWDCVASVGFIPRKLPFSKSPTNSIHFFRHAMALDEHRAKFKLCQWQQQNPAVQRKDTIDNTPRGKLEREVRKYGIFSSIRKNKATEGVVSDGLAKRSNTAEIDHYDMEAEFEKLDGTRKAHQRAITDAKECYFMGAHADVGGGAVPNETRHMLSRIPLRWMIRQCFECDTGILFSTSALAEQGLDLSTLWPDYKPTERPRTGPSSTLLEKYEQGAIPPITRRSTALGLDDSTQHDRANIGSLDLLPEQMEDYLDSMAGINDQLVQAKGWWILELWPVKVRVQLKDQDGWEKKVRMNLGRYRAVREMSPNLHWTVQDRVEKDQYKLRCRHNSNAKWNVIA</sequence>
<dbReference type="SUPFAM" id="SSF53474">
    <property type="entry name" value="alpha/beta-Hydrolases"/>
    <property type="match status" value="1"/>
</dbReference>
<dbReference type="PANTHER" id="PTHR33840:SF1">
    <property type="entry name" value="TLE1 PHOSPHOLIPASE DOMAIN-CONTAINING PROTEIN"/>
    <property type="match status" value="1"/>
</dbReference>
<gene>
    <name evidence="3" type="ORF">EJ05DRAFT_515388</name>
</gene>
<dbReference type="Proteomes" id="UP000799437">
    <property type="component" value="Unassembled WGS sequence"/>
</dbReference>
<feature type="region of interest" description="Disordered" evidence="1">
    <location>
        <begin position="1"/>
        <end position="21"/>
    </location>
</feature>
<feature type="domain" description="T6SS Phospholipase effector Tle1-like catalytic" evidence="2">
    <location>
        <begin position="49"/>
        <end position="370"/>
    </location>
</feature>
<accession>A0A6A6VQB0</accession>
<dbReference type="PANTHER" id="PTHR33840">
    <property type="match status" value="1"/>
</dbReference>